<accession>A0A9K3H0M1</accession>
<dbReference type="AlphaFoldDB" id="A0A9K3H0M1"/>
<dbReference type="Gene3D" id="3.80.10.10">
    <property type="entry name" value="Ribonuclease Inhibitor"/>
    <property type="match status" value="1"/>
</dbReference>
<dbReference type="Pfam" id="PF00646">
    <property type="entry name" value="F-box"/>
    <property type="match status" value="1"/>
</dbReference>
<comment type="caution">
    <text evidence="2">The sequence shown here is derived from an EMBL/GenBank/DDBJ whole genome shotgun (WGS) entry which is preliminary data.</text>
</comment>
<name>A0A9K3H0M1_HELAN</name>
<reference evidence="2" key="2">
    <citation type="submission" date="2020-06" db="EMBL/GenBank/DDBJ databases">
        <title>Helianthus annuus Genome sequencing and assembly Release 2.</title>
        <authorList>
            <person name="Gouzy J."/>
            <person name="Langlade N."/>
            <person name="Munos S."/>
        </authorList>
    </citation>
    <scope>NUCLEOTIDE SEQUENCE</scope>
    <source>
        <tissue evidence="2">Leaves</tissue>
    </source>
</reference>
<gene>
    <name evidence="2" type="ORF">HanXRQr2_Chr16g0773241</name>
</gene>
<dbReference type="InterPro" id="IPR053781">
    <property type="entry name" value="F-box_AtFBL13-like"/>
</dbReference>
<sequence>MKNQNPRRSQSLNSDIISTLPLNIIEDILTRMPIRDALRTSVLSKRWRYTWRGMPKLTFKDDMIAMSSDIYYMLRKCKLVHAIFHVLLLHNGPETLVFKCSVFHLHMESDIALIISYLARRTKVKKLFFSSDDRSYKLPVSFFSLQGLEFVYLYNCTFEPPLTFNGFSSLTSIRIWNVDVSAQMLQQFLSKCPQLVNLRLVGCQKVLDFVAGENKFTFGDLLQCVPLIQTLDISKYYMKVYLCAGGMPHKLPTSLVHLKNLFLNVCLVEQNEISSALCIIRSSPVLERINFLMSDNEKLPVQQTPTNFLDPEDYPDLKLDYLVKLEIENFSKLPLEMKFVKLIMAKSPLLKKVKIELNDNISVDEEMKMLKDMLRLPFLRASPCAELVIDRPLGFKKWRLRRV</sequence>
<dbReference type="PANTHER" id="PTHR31639:SF315">
    <property type="entry name" value="LEUCINE-RICH REPEAT DOMAIN SUPERFAMILY, F-BOX-LIKE DOMAIN SUPERFAMILY"/>
    <property type="match status" value="1"/>
</dbReference>
<dbReference type="Gene3D" id="1.20.1280.50">
    <property type="match status" value="1"/>
</dbReference>
<dbReference type="SMART" id="SM00256">
    <property type="entry name" value="FBOX"/>
    <property type="match status" value="1"/>
</dbReference>
<dbReference type="PANTHER" id="PTHR31639">
    <property type="entry name" value="F-BOX PROTEIN-LIKE"/>
    <property type="match status" value="1"/>
</dbReference>
<dbReference type="Pfam" id="PF23622">
    <property type="entry name" value="LRR_At1g61320_AtMIF1"/>
    <property type="match status" value="1"/>
</dbReference>
<evidence type="ECO:0000259" key="1">
    <source>
        <dbReference type="PROSITE" id="PS50181"/>
    </source>
</evidence>
<reference evidence="2" key="1">
    <citation type="journal article" date="2017" name="Nature">
        <title>The sunflower genome provides insights into oil metabolism, flowering and Asterid evolution.</title>
        <authorList>
            <person name="Badouin H."/>
            <person name="Gouzy J."/>
            <person name="Grassa C.J."/>
            <person name="Murat F."/>
            <person name="Staton S.E."/>
            <person name="Cottret L."/>
            <person name="Lelandais-Briere C."/>
            <person name="Owens G.L."/>
            <person name="Carrere S."/>
            <person name="Mayjonade B."/>
            <person name="Legrand L."/>
            <person name="Gill N."/>
            <person name="Kane N.C."/>
            <person name="Bowers J.E."/>
            <person name="Hubner S."/>
            <person name="Bellec A."/>
            <person name="Berard A."/>
            <person name="Berges H."/>
            <person name="Blanchet N."/>
            <person name="Boniface M.C."/>
            <person name="Brunel D."/>
            <person name="Catrice O."/>
            <person name="Chaidir N."/>
            <person name="Claudel C."/>
            <person name="Donnadieu C."/>
            <person name="Faraut T."/>
            <person name="Fievet G."/>
            <person name="Helmstetter N."/>
            <person name="King M."/>
            <person name="Knapp S.J."/>
            <person name="Lai Z."/>
            <person name="Le Paslier M.C."/>
            <person name="Lippi Y."/>
            <person name="Lorenzon L."/>
            <person name="Mandel J.R."/>
            <person name="Marage G."/>
            <person name="Marchand G."/>
            <person name="Marquand E."/>
            <person name="Bret-Mestries E."/>
            <person name="Morien E."/>
            <person name="Nambeesan S."/>
            <person name="Nguyen T."/>
            <person name="Pegot-Espagnet P."/>
            <person name="Pouilly N."/>
            <person name="Raftis F."/>
            <person name="Sallet E."/>
            <person name="Schiex T."/>
            <person name="Thomas J."/>
            <person name="Vandecasteele C."/>
            <person name="Vares D."/>
            <person name="Vear F."/>
            <person name="Vautrin S."/>
            <person name="Crespi M."/>
            <person name="Mangin B."/>
            <person name="Burke J.M."/>
            <person name="Salse J."/>
            <person name="Munos S."/>
            <person name="Vincourt P."/>
            <person name="Rieseberg L.H."/>
            <person name="Langlade N.B."/>
        </authorList>
    </citation>
    <scope>NUCLEOTIDE SEQUENCE</scope>
    <source>
        <tissue evidence="2">Leaves</tissue>
    </source>
</reference>
<dbReference type="EMBL" id="MNCJ02000331">
    <property type="protein sequence ID" value="KAF5762133.1"/>
    <property type="molecule type" value="Genomic_DNA"/>
</dbReference>
<organism evidence="2 3">
    <name type="scientific">Helianthus annuus</name>
    <name type="common">Common sunflower</name>
    <dbReference type="NCBI Taxonomy" id="4232"/>
    <lineage>
        <taxon>Eukaryota</taxon>
        <taxon>Viridiplantae</taxon>
        <taxon>Streptophyta</taxon>
        <taxon>Embryophyta</taxon>
        <taxon>Tracheophyta</taxon>
        <taxon>Spermatophyta</taxon>
        <taxon>Magnoliopsida</taxon>
        <taxon>eudicotyledons</taxon>
        <taxon>Gunneridae</taxon>
        <taxon>Pentapetalae</taxon>
        <taxon>asterids</taxon>
        <taxon>campanulids</taxon>
        <taxon>Asterales</taxon>
        <taxon>Asteraceae</taxon>
        <taxon>Asteroideae</taxon>
        <taxon>Heliantheae alliance</taxon>
        <taxon>Heliantheae</taxon>
        <taxon>Helianthus</taxon>
    </lineage>
</organism>
<dbReference type="InterPro" id="IPR032675">
    <property type="entry name" value="LRR_dom_sf"/>
</dbReference>
<dbReference type="InterPro" id="IPR055357">
    <property type="entry name" value="LRR_At1g61320_AtMIF1"/>
</dbReference>
<proteinExistence type="predicted"/>
<dbReference type="Proteomes" id="UP000215914">
    <property type="component" value="Unassembled WGS sequence"/>
</dbReference>
<dbReference type="SUPFAM" id="SSF81383">
    <property type="entry name" value="F-box domain"/>
    <property type="match status" value="1"/>
</dbReference>
<evidence type="ECO:0000313" key="2">
    <source>
        <dbReference type="EMBL" id="KAF5762133.1"/>
    </source>
</evidence>
<dbReference type="PROSITE" id="PS50181">
    <property type="entry name" value="FBOX"/>
    <property type="match status" value="1"/>
</dbReference>
<evidence type="ECO:0000313" key="3">
    <source>
        <dbReference type="Proteomes" id="UP000215914"/>
    </source>
</evidence>
<dbReference type="Gramene" id="mRNA:HanXRQr2_Chr16g0773241">
    <property type="protein sequence ID" value="mRNA:HanXRQr2_Chr16g0773241"/>
    <property type="gene ID" value="HanXRQr2_Chr16g0773241"/>
</dbReference>
<protein>
    <submittedName>
        <fullName evidence="2">F-box domain, FBD domain, leucine-rich repeat domain superfamily</fullName>
    </submittedName>
</protein>
<dbReference type="SUPFAM" id="SSF52047">
    <property type="entry name" value="RNI-like"/>
    <property type="match status" value="1"/>
</dbReference>
<dbReference type="InterPro" id="IPR006566">
    <property type="entry name" value="FBD"/>
</dbReference>
<keyword evidence="3" id="KW-1185">Reference proteome</keyword>
<dbReference type="SMART" id="SM00579">
    <property type="entry name" value="FBD"/>
    <property type="match status" value="1"/>
</dbReference>
<feature type="domain" description="F-box" evidence="1">
    <location>
        <begin position="14"/>
        <end position="62"/>
    </location>
</feature>
<dbReference type="InterPro" id="IPR001810">
    <property type="entry name" value="F-box_dom"/>
</dbReference>
<dbReference type="CDD" id="cd22160">
    <property type="entry name" value="F-box_AtFBL13-like"/>
    <property type="match status" value="1"/>
</dbReference>
<dbReference type="InterPro" id="IPR036047">
    <property type="entry name" value="F-box-like_dom_sf"/>
</dbReference>